<sequence length="336" mass="37110">MNYRLARCTFWSRTGFQAARDKAVRIKMRQLEAFRAVVSTGSITGAARALGLSQPTVSNLVIALEEELKVQLFQRIKKRLVPTNEGRNFFTEVDRTLSSIEKLSNAADRLQAKATGWLNVVMPQSFVVNIVPAAIKRLQQKQPGLGVTLEYLPAGEAVESVAAGDWDFGIARLPITHRGVDMFPILQSEYVCVLPQGHRLTRKKTLVPHDLEGEAVILLSRRHEERYEIVEAFRSEGVVLNGLIETGALTATCAFVSAGIGIAILDAVIASGYPDTNIEMRPFGPSMTNEFALIRERGAIFSPEANLFIDAIRETIAESLLSGGKHFRLIHDQQPD</sequence>
<evidence type="ECO:0000256" key="1">
    <source>
        <dbReference type="ARBA" id="ARBA00009437"/>
    </source>
</evidence>
<dbReference type="Pfam" id="PF03466">
    <property type="entry name" value="LysR_substrate"/>
    <property type="match status" value="1"/>
</dbReference>
<dbReference type="AlphaFoldDB" id="A0A506UDT4"/>
<dbReference type="InterPro" id="IPR036390">
    <property type="entry name" value="WH_DNA-bd_sf"/>
</dbReference>
<dbReference type="PANTHER" id="PTHR30427">
    <property type="entry name" value="TRANSCRIPTIONAL ACTIVATOR PROTEIN LYSR"/>
    <property type="match status" value="1"/>
</dbReference>
<name>A0A506UDT4_9HYPH</name>
<keyword evidence="2" id="KW-0805">Transcription regulation</keyword>
<feature type="domain" description="HTH lysR-type" evidence="5">
    <location>
        <begin position="26"/>
        <end position="83"/>
    </location>
</feature>
<dbReference type="SUPFAM" id="SSF46785">
    <property type="entry name" value="Winged helix' DNA-binding domain"/>
    <property type="match status" value="1"/>
</dbReference>
<dbReference type="GO" id="GO:0010628">
    <property type="term" value="P:positive regulation of gene expression"/>
    <property type="evidence" value="ECO:0007669"/>
    <property type="project" value="TreeGrafter"/>
</dbReference>
<dbReference type="PANTHER" id="PTHR30427:SF1">
    <property type="entry name" value="TRANSCRIPTIONAL ACTIVATOR PROTEIN LYSR"/>
    <property type="match status" value="1"/>
</dbReference>
<evidence type="ECO:0000256" key="4">
    <source>
        <dbReference type="ARBA" id="ARBA00023163"/>
    </source>
</evidence>
<dbReference type="GO" id="GO:0003700">
    <property type="term" value="F:DNA-binding transcription factor activity"/>
    <property type="evidence" value="ECO:0007669"/>
    <property type="project" value="InterPro"/>
</dbReference>
<proteinExistence type="inferred from homology"/>
<evidence type="ECO:0000256" key="3">
    <source>
        <dbReference type="ARBA" id="ARBA00023125"/>
    </source>
</evidence>
<evidence type="ECO:0000259" key="5">
    <source>
        <dbReference type="PROSITE" id="PS50931"/>
    </source>
</evidence>
<dbReference type="InterPro" id="IPR005119">
    <property type="entry name" value="LysR_subst-bd"/>
</dbReference>
<comment type="caution">
    <text evidence="6">The sequence shown here is derived from an EMBL/GenBank/DDBJ whole genome shotgun (WGS) entry which is preliminary data.</text>
</comment>
<dbReference type="Pfam" id="PF00126">
    <property type="entry name" value="HTH_1"/>
    <property type="match status" value="1"/>
</dbReference>
<comment type="similarity">
    <text evidence="1">Belongs to the LysR transcriptional regulatory family.</text>
</comment>
<dbReference type="OrthoDB" id="7260751at2"/>
<evidence type="ECO:0000313" key="7">
    <source>
        <dbReference type="Proteomes" id="UP000318801"/>
    </source>
</evidence>
<organism evidence="6 7">
    <name type="scientific">Martelella alba</name>
    <dbReference type="NCBI Taxonomy" id="2590451"/>
    <lineage>
        <taxon>Bacteria</taxon>
        <taxon>Pseudomonadati</taxon>
        <taxon>Pseudomonadota</taxon>
        <taxon>Alphaproteobacteria</taxon>
        <taxon>Hyphomicrobiales</taxon>
        <taxon>Aurantimonadaceae</taxon>
        <taxon>Martelella</taxon>
    </lineage>
</organism>
<protein>
    <submittedName>
        <fullName evidence="6">LysR family transcriptional regulator</fullName>
    </submittedName>
</protein>
<evidence type="ECO:0000256" key="2">
    <source>
        <dbReference type="ARBA" id="ARBA00023015"/>
    </source>
</evidence>
<reference evidence="6 7" key="1">
    <citation type="submission" date="2019-06" db="EMBL/GenBank/DDBJ databases">
        <authorList>
            <person name="Li M."/>
        </authorList>
    </citation>
    <scope>NUCLEOTIDE SEQUENCE [LARGE SCALE GENOMIC DNA]</scope>
    <source>
        <strain evidence="6 7">BGMRC2036</strain>
    </source>
</reference>
<dbReference type="FunFam" id="1.10.10.10:FF:000001">
    <property type="entry name" value="LysR family transcriptional regulator"/>
    <property type="match status" value="1"/>
</dbReference>
<dbReference type="InterPro" id="IPR000847">
    <property type="entry name" value="LysR_HTH_N"/>
</dbReference>
<gene>
    <name evidence="6" type="ORF">FJU08_03605</name>
</gene>
<dbReference type="EMBL" id="VHLG01000002">
    <property type="protein sequence ID" value="TPW32110.1"/>
    <property type="molecule type" value="Genomic_DNA"/>
</dbReference>
<keyword evidence="3" id="KW-0238">DNA-binding</keyword>
<keyword evidence="7" id="KW-1185">Reference proteome</keyword>
<dbReference type="Gene3D" id="3.40.190.290">
    <property type="match status" value="1"/>
</dbReference>
<dbReference type="SUPFAM" id="SSF53850">
    <property type="entry name" value="Periplasmic binding protein-like II"/>
    <property type="match status" value="1"/>
</dbReference>
<keyword evidence="4" id="KW-0804">Transcription</keyword>
<dbReference type="PROSITE" id="PS50931">
    <property type="entry name" value="HTH_LYSR"/>
    <property type="match status" value="1"/>
</dbReference>
<accession>A0A506UDT4</accession>
<dbReference type="PRINTS" id="PR00039">
    <property type="entry name" value="HTHLYSR"/>
</dbReference>
<dbReference type="Proteomes" id="UP000318801">
    <property type="component" value="Unassembled WGS sequence"/>
</dbReference>
<dbReference type="GO" id="GO:0043565">
    <property type="term" value="F:sequence-specific DNA binding"/>
    <property type="evidence" value="ECO:0007669"/>
    <property type="project" value="TreeGrafter"/>
</dbReference>
<dbReference type="Gene3D" id="1.10.10.10">
    <property type="entry name" value="Winged helix-like DNA-binding domain superfamily/Winged helix DNA-binding domain"/>
    <property type="match status" value="1"/>
</dbReference>
<evidence type="ECO:0000313" key="6">
    <source>
        <dbReference type="EMBL" id="TPW32110.1"/>
    </source>
</evidence>
<dbReference type="InterPro" id="IPR036388">
    <property type="entry name" value="WH-like_DNA-bd_sf"/>
</dbReference>